<dbReference type="InterPro" id="IPR038763">
    <property type="entry name" value="DHH_sf"/>
</dbReference>
<dbReference type="InterPro" id="IPR051673">
    <property type="entry name" value="SSDNA_exonuclease_RecJ"/>
</dbReference>
<evidence type="ECO:0000259" key="6">
    <source>
        <dbReference type="Pfam" id="PF01368"/>
    </source>
</evidence>
<proteinExistence type="inferred from homology"/>
<protein>
    <recommendedName>
        <fullName evidence="2">Single-stranded-DNA-specific exonuclease RecJ</fullName>
    </recommendedName>
</protein>
<dbReference type="PANTHER" id="PTHR30255:SF2">
    <property type="entry name" value="SINGLE-STRANDED-DNA-SPECIFIC EXONUCLEASE RECJ"/>
    <property type="match status" value="1"/>
</dbReference>
<reference evidence="9 10" key="1">
    <citation type="submission" date="2018-10" db="EMBL/GenBank/DDBJ databases">
        <title>Genomic Encyclopedia of Archaeal and Bacterial Type Strains, Phase II (KMG-II): from individual species to whole genera.</title>
        <authorList>
            <person name="Goeker M."/>
        </authorList>
    </citation>
    <scope>NUCLEOTIDE SEQUENCE [LARGE SCALE GENOMIC DNA]</scope>
    <source>
        <strain evidence="9 10">DSM 25217</strain>
    </source>
</reference>
<evidence type="ECO:0000256" key="2">
    <source>
        <dbReference type="ARBA" id="ARBA00019841"/>
    </source>
</evidence>
<dbReference type="Pfam" id="PF01368">
    <property type="entry name" value="DHH"/>
    <property type="match status" value="1"/>
</dbReference>
<name>A0A3M0CP19_9PROT</name>
<dbReference type="InterPro" id="IPR001667">
    <property type="entry name" value="DDH_dom"/>
</dbReference>
<dbReference type="Pfam" id="PF02272">
    <property type="entry name" value="DHHA1"/>
    <property type="match status" value="1"/>
</dbReference>
<keyword evidence="4" id="KW-0378">Hydrolase</keyword>
<dbReference type="AlphaFoldDB" id="A0A3M0CP19"/>
<evidence type="ECO:0000259" key="7">
    <source>
        <dbReference type="Pfam" id="PF02272"/>
    </source>
</evidence>
<dbReference type="InterPro" id="IPR003156">
    <property type="entry name" value="DHHA1_dom"/>
</dbReference>
<evidence type="ECO:0000256" key="4">
    <source>
        <dbReference type="ARBA" id="ARBA00022801"/>
    </source>
</evidence>
<comment type="similarity">
    <text evidence="1">Belongs to the RecJ family.</text>
</comment>
<evidence type="ECO:0000259" key="8">
    <source>
        <dbReference type="Pfam" id="PF17768"/>
    </source>
</evidence>
<evidence type="ECO:0000313" key="9">
    <source>
        <dbReference type="EMBL" id="RMB05033.1"/>
    </source>
</evidence>
<dbReference type="GO" id="GO:0008409">
    <property type="term" value="F:5'-3' exonuclease activity"/>
    <property type="evidence" value="ECO:0007669"/>
    <property type="project" value="InterPro"/>
</dbReference>
<dbReference type="InterPro" id="IPR041122">
    <property type="entry name" value="RecJ_OB"/>
</dbReference>
<dbReference type="GO" id="GO:0003676">
    <property type="term" value="F:nucleic acid binding"/>
    <property type="evidence" value="ECO:0007669"/>
    <property type="project" value="InterPro"/>
</dbReference>
<dbReference type="FunCoup" id="A0A3M0CP19">
    <property type="interactions" value="376"/>
</dbReference>
<dbReference type="SUPFAM" id="SSF64182">
    <property type="entry name" value="DHH phosphoesterases"/>
    <property type="match status" value="1"/>
</dbReference>
<keyword evidence="3" id="KW-0540">Nuclease</keyword>
<dbReference type="GO" id="GO:0006281">
    <property type="term" value="P:DNA repair"/>
    <property type="evidence" value="ECO:0007669"/>
    <property type="project" value="InterPro"/>
</dbReference>
<comment type="caution">
    <text evidence="9">The sequence shown here is derived from an EMBL/GenBank/DDBJ whole genome shotgun (WGS) entry which is preliminary data.</text>
</comment>
<dbReference type="NCBIfam" id="TIGR00644">
    <property type="entry name" value="recJ"/>
    <property type="match status" value="1"/>
</dbReference>
<dbReference type="OrthoDB" id="9809852at2"/>
<dbReference type="RefSeq" id="WP_121939278.1">
    <property type="nucleotide sequence ID" value="NZ_REFR01000012.1"/>
</dbReference>
<feature type="domain" description="DHHA1" evidence="7">
    <location>
        <begin position="388"/>
        <end position="485"/>
    </location>
</feature>
<keyword evidence="5 9" id="KW-0269">Exonuclease</keyword>
<dbReference type="Pfam" id="PF17768">
    <property type="entry name" value="RecJ_OB"/>
    <property type="match status" value="1"/>
</dbReference>
<sequence>MVTGSEAAPSPGQETPALLGVERSLTERRWNQRAVPARLAEAIAAATGVPLIVGHVLAARGIDVEQAAAYLAPSLKADLPDPSVLADMDTGAERIARAVRNGENIAVFGDYDVDGATSSAVLYRFLCAVGVPPLIYIPDRQKEGYGPSTDAFMKLKAKGAALVITVDCGILAFDPLRDAAEAGLEVIVVDHHKAEPVLPEAVAVINPNRLDDASGLGHLAAVGVAYLLAIAVNRALRRDGYYDSAGARTAVREPDLRLLLDLVALGTVCDMVPLTGLNRTLVAQGLKIMAGRRNAGLVALGDAARIHETPAAYHLGFLLGPRVNAGGRVGEAELGARLLTTDDSADAARIAAHLDTLNTERRAIEAEVLEEALAQVESLCGPGGVPDPVIVAAGQGWHAGVIGIVASRLKDRYNRPSVVIALGEDGGEAKGSARSIAGVDLGAAVIDAHARGLLIKGGGHAMAAGLTIAPDAIDAFTRFLTERLSDAVAGASARRGLMVDGMLSVSGCGPDLVEAMGKAGPYGIGNPEPRFLLADVALVDVRRVGDNHVRAIVKDHDGSTIKVMAFRVADEPLGAALLTGLGRRFHMVGRLKLDHWTGRPKVEMTLEDAAVAAT</sequence>
<feature type="domain" description="RecJ OB" evidence="8">
    <location>
        <begin position="499"/>
        <end position="608"/>
    </location>
</feature>
<dbReference type="InParanoid" id="A0A3M0CP19"/>
<dbReference type="GO" id="GO:0006310">
    <property type="term" value="P:DNA recombination"/>
    <property type="evidence" value="ECO:0007669"/>
    <property type="project" value="InterPro"/>
</dbReference>
<evidence type="ECO:0000313" key="10">
    <source>
        <dbReference type="Proteomes" id="UP000271227"/>
    </source>
</evidence>
<evidence type="ECO:0000256" key="3">
    <source>
        <dbReference type="ARBA" id="ARBA00022722"/>
    </source>
</evidence>
<evidence type="ECO:0000256" key="1">
    <source>
        <dbReference type="ARBA" id="ARBA00005915"/>
    </source>
</evidence>
<feature type="domain" description="DDH" evidence="6">
    <location>
        <begin position="104"/>
        <end position="237"/>
    </location>
</feature>
<dbReference type="InterPro" id="IPR004610">
    <property type="entry name" value="RecJ"/>
</dbReference>
<evidence type="ECO:0000256" key="5">
    <source>
        <dbReference type="ARBA" id="ARBA00022839"/>
    </source>
</evidence>
<dbReference type="Gene3D" id="3.10.310.30">
    <property type="match status" value="1"/>
</dbReference>
<gene>
    <name evidence="9" type="ORF">BXY39_2611</name>
</gene>
<dbReference type="EMBL" id="REFR01000012">
    <property type="protein sequence ID" value="RMB05033.1"/>
    <property type="molecule type" value="Genomic_DNA"/>
</dbReference>
<keyword evidence="10" id="KW-1185">Reference proteome</keyword>
<dbReference type="Gene3D" id="3.90.1640.30">
    <property type="match status" value="1"/>
</dbReference>
<dbReference type="Proteomes" id="UP000271227">
    <property type="component" value="Unassembled WGS sequence"/>
</dbReference>
<accession>A0A3M0CP19</accession>
<dbReference type="PANTHER" id="PTHR30255">
    <property type="entry name" value="SINGLE-STRANDED-DNA-SPECIFIC EXONUCLEASE RECJ"/>
    <property type="match status" value="1"/>
</dbReference>
<organism evidence="9 10">
    <name type="scientific">Eilatimonas milleporae</name>
    <dbReference type="NCBI Taxonomy" id="911205"/>
    <lineage>
        <taxon>Bacteria</taxon>
        <taxon>Pseudomonadati</taxon>
        <taxon>Pseudomonadota</taxon>
        <taxon>Alphaproteobacteria</taxon>
        <taxon>Kordiimonadales</taxon>
        <taxon>Kordiimonadaceae</taxon>
        <taxon>Eilatimonas</taxon>
    </lineage>
</organism>